<dbReference type="PANTHER" id="PTHR45786:SF74">
    <property type="entry name" value="ATP-DEPENDENT DNA HELICASE"/>
    <property type="match status" value="1"/>
</dbReference>
<sequence length="145" mass="16449">TTEQAEERRTKRRKVNQCTSNMAHTEQYDSKNIILHNLGYINIECTLCGALHWKDEKVSGTVKRPVFSTCCANGKVHLQPLAQTPPILHSLLTENNAHGRNFQKKIRIYNSVLAFTSMGTKVDEQVTGSSGTYSFRIHGEMYHQI</sequence>
<feature type="non-terminal residue" evidence="1">
    <location>
        <position position="1"/>
    </location>
</feature>
<evidence type="ECO:0000313" key="1">
    <source>
        <dbReference type="EMBL" id="CAG8853733.1"/>
    </source>
</evidence>
<comment type="caution">
    <text evidence="1">The sequence shown here is derived from an EMBL/GenBank/DDBJ whole genome shotgun (WGS) entry which is preliminary data.</text>
</comment>
<dbReference type="PANTHER" id="PTHR45786">
    <property type="entry name" value="DNA BINDING PROTEIN-LIKE"/>
    <property type="match status" value="1"/>
</dbReference>
<proteinExistence type="predicted"/>
<feature type="non-terminal residue" evidence="1">
    <location>
        <position position="145"/>
    </location>
</feature>
<dbReference type="Proteomes" id="UP000789901">
    <property type="component" value="Unassembled WGS sequence"/>
</dbReference>
<organism evidence="1 2">
    <name type="scientific">Gigaspora margarita</name>
    <dbReference type="NCBI Taxonomy" id="4874"/>
    <lineage>
        <taxon>Eukaryota</taxon>
        <taxon>Fungi</taxon>
        <taxon>Fungi incertae sedis</taxon>
        <taxon>Mucoromycota</taxon>
        <taxon>Glomeromycotina</taxon>
        <taxon>Glomeromycetes</taxon>
        <taxon>Diversisporales</taxon>
        <taxon>Gigasporaceae</taxon>
        <taxon>Gigaspora</taxon>
    </lineage>
</organism>
<protein>
    <submittedName>
        <fullName evidence="1">8991_t:CDS:1</fullName>
    </submittedName>
</protein>
<evidence type="ECO:0000313" key="2">
    <source>
        <dbReference type="Proteomes" id="UP000789901"/>
    </source>
</evidence>
<reference evidence="1 2" key="1">
    <citation type="submission" date="2021-06" db="EMBL/GenBank/DDBJ databases">
        <authorList>
            <person name="Kallberg Y."/>
            <person name="Tangrot J."/>
            <person name="Rosling A."/>
        </authorList>
    </citation>
    <scope>NUCLEOTIDE SEQUENCE [LARGE SCALE GENOMIC DNA]</scope>
    <source>
        <strain evidence="1 2">120-4 pot B 10/14</strain>
    </source>
</reference>
<name>A0ABN7XEN0_GIGMA</name>
<gene>
    <name evidence="1" type="ORF">GMARGA_LOCUS42554</name>
</gene>
<keyword evidence="2" id="KW-1185">Reference proteome</keyword>
<accession>A0ABN7XEN0</accession>
<dbReference type="EMBL" id="CAJVQB010128509">
    <property type="protein sequence ID" value="CAG8853733.1"/>
    <property type="molecule type" value="Genomic_DNA"/>
</dbReference>